<sequence length="191" mass="20957">MIDNSYNITLLHESSAQELKGNIVKCTELTAQCQQSLTDAACAEPYDFFPLIEDLNVDRKWVGATEEADGNFVIDYQQSFDGAVAELLNNGVRVLLYVGDADSVCNWAGNKAWIDALDWNGKEAFNAAEEKTFLAQDFLNPAATLTDAGLVRSFDNLALVRILNAGHMVPTHQPAVSLDLITKFLNNKTLA</sequence>
<evidence type="ECO:0000256" key="1">
    <source>
        <dbReference type="ARBA" id="ARBA00009431"/>
    </source>
</evidence>
<reference evidence="2" key="1">
    <citation type="submission" date="2023-04" db="EMBL/GenBank/DDBJ databases">
        <title>Phytophthora lilii NBRC 32176.</title>
        <authorList>
            <person name="Ichikawa N."/>
            <person name="Sato H."/>
            <person name="Tonouchi N."/>
        </authorList>
    </citation>
    <scope>NUCLEOTIDE SEQUENCE</scope>
    <source>
        <strain evidence="2">NBRC 32176</strain>
    </source>
</reference>
<dbReference type="InterPro" id="IPR033124">
    <property type="entry name" value="Ser_caboxypep_his_AS"/>
</dbReference>
<accession>A0A9W6X9E9</accession>
<dbReference type="Proteomes" id="UP001165083">
    <property type="component" value="Unassembled WGS sequence"/>
</dbReference>
<dbReference type="PROSITE" id="PS00560">
    <property type="entry name" value="CARBOXYPEPT_SER_HIS"/>
    <property type="match status" value="1"/>
</dbReference>
<evidence type="ECO:0000313" key="3">
    <source>
        <dbReference type="Proteomes" id="UP001165083"/>
    </source>
</evidence>
<comment type="caution">
    <text evidence="2">The sequence shown here is derived from an EMBL/GenBank/DDBJ whole genome shotgun (WGS) entry which is preliminary data.</text>
</comment>
<protein>
    <submittedName>
        <fullName evidence="2">Unnamed protein product</fullName>
    </submittedName>
</protein>
<organism evidence="2 3">
    <name type="scientific">Phytophthora lilii</name>
    <dbReference type="NCBI Taxonomy" id="2077276"/>
    <lineage>
        <taxon>Eukaryota</taxon>
        <taxon>Sar</taxon>
        <taxon>Stramenopiles</taxon>
        <taxon>Oomycota</taxon>
        <taxon>Peronosporomycetes</taxon>
        <taxon>Peronosporales</taxon>
        <taxon>Peronosporaceae</taxon>
        <taxon>Phytophthora</taxon>
    </lineage>
</organism>
<proteinExistence type="inferred from homology"/>
<dbReference type="GO" id="GO:0006508">
    <property type="term" value="P:proteolysis"/>
    <property type="evidence" value="ECO:0007669"/>
    <property type="project" value="InterPro"/>
</dbReference>
<gene>
    <name evidence="2" type="ORF">Plil01_001449900</name>
</gene>
<keyword evidence="3" id="KW-1185">Reference proteome</keyword>
<dbReference type="EMBL" id="BSXW01001140">
    <property type="protein sequence ID" value="GMF34033.1"/>
    <property type="molecule type" value="Genomic_DNA"/>
</dbReference>
<name>A0A9W6X9E9_9STRA</name>
<dbReference type="Pfam" id="PF00450">
    <property type="entry name" value="Peptidase_S10"/>
    <property type="match status" value="1"/>
</dbReference>
<dbReference type="AlphaFoldDB" id="A0A9W6X9E9"/>
<dbReference type="Gene3D" id="3.40.50.1820">
    <property type="entry name" value="alpha/beta hydrolase"/>
    <property type="match status" value="1"/>
</dbReference>
<comment type="similarity">
    <text evidence="1">Belongs to the peptidase S10 family.</text>
</comment>
<dbReference type="InterPro" id="IPR001563">
    <property type="entry name" value="Peptidase_S10"/>
</dbReference>
<dbReference type="GO" id="GO:0004185">
    <property type="term" value="F:serine-type carboxypeptidase activity"/>
    <property type="evidence" value="ECO:0007669"/>
    <property type="project" value="InterPro"/>
</dbReference>
<evidence type="ECO:0000313" key="2">
    <source>
        <dbReference type="EMBL" id="GMF34033.1"/>
    </source>
</evidence>
<dbReference type="InterPro" id="IPR029058">
    <property type="entry name" value="AB_hydrolase_fold"/>
</dbReference>
<dbReference type="SUPFAM" id="SSF53474">
    <property type="entry name" value="alpha/beta-Hydrolases"/>
    <property type="match status" value="1"/>
</dbReference>
<dbReference type="OrthoDB" id="443318at2759"/>